<dbReference type="Pfam" id="PF00324">
    <property type="entry name" value="AA_permease"/>
    <property type="match status" value="1"/>
</dbReference>
<dbReference type="PANTHER" id="PTHR42770:SF16">
    <property type="entry name" value="AMINO ACID PERMEASE"/>
    <property type="match status" value="1"/>
</dbReference>
<gene>
    <name evidence="7" type="ORF">J2W49_001726</name>
</gene>
<feature type="transmembrane region" description="Helical" evidence="5">
    <location>
        <begin position="160"/>
        <end position="183"/>
    </location>
</feature>
<evidence type="ECO:0000256" key="1">
    <source>
        <dbReference type="ARBA" id="ARBA00004141"/>
    </source>
</evidence>
<sequence length="503" mass="52484">MSTPNPAPEASHGAGQSLHKSRLVAVDIVFFVIAAAAPLVGMTGALPAAIVLGNGAAAPGAYLLVGLVLLLFSIGYAAMGHRVTNVGAFFAYIGRGLGIHFGVGSAFTSLLAYLAIHLSVYGFFGGLVAEQVGGLPWWGWSALAWCLVTYLSLRRVDVGARILGVLLVLELLVLIVTSTAIFIKGGPELAQWGASFNPTNILAGGLAGSAGIAFAFAFASFIGFEATAIYGEESVNPKKTVPRATYMAVTLIATLFAVTAFAVVTGLGAGSVVDKVVELSSVDGVPLANPAAVLFTLASTYVAPWLGKTMEVLVISSMFAGLLAFQNSASRYFYALGRAGTLPVVLSKVNRRGAPAAGSLATSAITALVIFLFAVNGLDPVVNMFFWFSGMAVLSILLIEILVCLAVMSYFHSHPQDANLLQSKIAPALASIGLTIGLYLLMSRFGLLTGEVAEGIDPTVTAWGLNGLGWFMLWLPFATLVLGYAYSRLRHANQVQAIQDVVT</sequence>
<feature type="transmembrane region" description="Helical" evidence="5">
    <location>
        <begin position="384"/>
        <end position="413"/>
    </location>
</feature>
<keyword evidence="4 5" id="KW-0472">Membrane</keyword>
<feature type="transmembrane region" description="Helical" evidence="5">
    <location>
        <begin position="203"/>
        <end position="224"/>
    </location>
</feature>
<evidence type="ECO:0000256" key="4">
    <source>
        <dbReference type="ARBA" id="ARBA00023136"/>
    </source>
</evidence>
<feature type="transmembrane region" description="Helical" evidence="5">
    <location>
        <begin position="28"/>
        <end position="53"/>
    </location>
</feature>
<reference evidence="7 8" key="1">
    <citation type="submission" date="2023-07" db="EMBL/GenBank/DDBJ databases">
        <title>Sorghum-associated microbial communities from plants grown in Nebraska, USA.</title>
        <authorList>
            <person name="Schachtman D."/>
        </authorList>
    </citation>
    <scope>NUCLEOTIDE SEQUENCE [LARGE SCALE GENOMIC DNA]</scope>
    <source>
        <strain evidence="7 8">4249</strain>
    </source>
</reference>
<accession>A0ABU1WKH3</accession>
<dbReference type="RefSeq" id="WP_310314367.1">
    <property type="nucleotide sequence ID" value="NZ_JAVDWU010000003.1"/>
</dbReference>
<dbReference type="EMBL" id="JAVDWU010000003">
    <property type="protein sequence ID" value="MDR7149771.1"/>
    <property type="molecule type" value="Genomic_DNA"/>
</dbReference>
<keyword evidence="2 5" id="KW-0812">Transmembrane</keyword>
<feature type="domain" description="Amino acid permease/ SLC12A" evidence="6">
    <location>
        <begin position="28"/>
        <end position="440"/>
    </location>
</feature>
<feature type="transmembrane region" description="Helical" evidence="5">
    <location>
        <begin position="245"/>
        <end position="267"/>
    </location>
</feature>
<feature type="transmembrane region" description="Helical" evidence="5">
    <location>
        <begin position="467"/>
        <end position="486"/>
    </location>
</feature>
<dbReference type="PIRSF" id="PIRSF006060">
    <property type="entry name" value="AA_transporter"/>
    <property type="match status" value="1"/>
</dbReference>
<dbReference type="Proteomes" id="UP001265700">
    <property type="component" value="Unassembled WGS sequence"/>
</dbReference>
<organism evidence="7 8">
    <name type="scientific">Hydrogenophaga palleronii</name>
    <dbReference type="NCBI Taxonomy" id="65655"/>
    <lineage>
        <taxon>Bacteria</taxon>
        <taxon>Pseudomonadati</taxon>
        <taxon>Pseudomonadota</taxon>
        <taxon>Betaproteobacteria</taxon>
        <taxon>Burkholderiales</taxon>
        <taxon>Comamonadaceae</taxon>
        <taxon>Hydrogenophaga</taxon>
    </lineage>
</organism>
<dbReference type="InterPro" id="IPR050367">
    <property type="entry name" value="APC_superfamily"/>
</dbReference>
<protein>
    <submittedName>
        <fullName evidence="7">Amino acid transporter</fullName>
    </submittedName>
</protein>
<keyword evidence="8" id="KW-1185">Reference proteome</keyword>
<feature type="transmembrane region" description="Helical" evidence="5">
    <location>
        <begin position="425"/>
        <end position="447"/>
    </location>
</feature>
<dbReference type="Gene3D" id="1.20.1740.10">
    <property type="entry name" value="Amino acid/polyamine transporter I"/>
    <property type="match status" value="1"/>
</dbReference>
<evidence type="ECO:0000313" key="7">
    <source>
        <dbReference type="EMBL" id="MDR7149771.1"/>
    </source>
</evidence>
<comment type="caution">
    <text evidence="7">The sequence shown here is derived from an EMBL/GenBank/DDBJ whole genome shotgun (WGS) entry which is preliminary data.</text>
</comment>
<evidence type="ECO:0000313" key="8">
    <source>
        <dbReference type="Proteomes" id="UP001265700"/>
    </source>
</evidence>
<evidence type="ECO:0000259" key="6">
    <source>
        <dbReference type="Pfam" id="PF00324"/>
    </source>
</evidence>
<name>A0ABU1WKH3_9BURK</name>
<evidence type="ECO:0000256" key="2">
    <source>
        <dbReference type="ARBA" id="ARBA00022692"/>
    </source>
</evidence>
<dbReference type="PANTHER" id="PTHR42770">
    <property type="entry name" value="AMINO ACID TRANSPORTER-RELATED"/>
    <property type="match status" value="1"/>
</dbReference>
<feature type="transmembrane region" description="Helical" evidence="5">
    <location>
        <begin position="60"/>
        <end position="79"/>
    </location>
</feature>
<proteinExistence type="predicted"/>
<comment type="subcellular location">
    <subcellularLocation>
        <location evidence="1">Membrane</location>
        <topology evidence="1">Multi-pass membrane protein</topology>
    </subcellularLocation>
</comment>
<feature type="transmembrane region" description="Helical" evidence="5">
    <location>
        <begin position="356"/>
        <end position="378"/>
    </location>
</feature>
<keyword evidence="3 5" id="KW-1133">Transmembrane helix</keyword>
<evidence type="ECO:0000256" key="5">
    <source>
        <dbReference type="SAM" id="Phobius"/>
    </source>
</evidence>
<dbReference type="InterPro" id="IPR004841">
    <property type="entry name" value="AA-permease/SLC12A_dom"/>
</dbReference>
<feature type="transmembrane region" description="Helical" evidence="5">
    <location>
        <begin position="135"/>
        <end position="153"/>
    </location>
</feature>
<evidence type="ECO:0000256" key="3">
    <source>
        <dbReference type="ARBA" id="ARBA00022989"/>
    </source>
</evidence>